<dbReference type="AlphaFoldDB" id="A0A842CTG9"/>
<dbReference type="InterPro" id="IPR015002">
    <property type="entry name" value="T6SS_Tdi1_C"/>
</dbReference>
<feature type="domain" description="T6SS immunity protein Tdi1 C-terminal" evidence="2">
    <location>
        <begin position="100"/>
        <end position="172"/>
    </location>
</feature>
<proteinExistence type="predicted"/>
<dbReference type="EMBL" id="JAARWW010000021">
    <property type="protein sequence ID" value="MBC2005538.1"/>
    <property type="molecule type" value="Genomic_DNA"/>
</dbReference>
<dbReference type="Proteomes" id="UP000546806">
    <property type="component" value="Unassembled WGS sequence"/>
</dbReference>
<evidence type="ECO:0000259" key="2">
    <source>
        <dbReference type="Pfam" id="PF08906"/>
    </source>
</evidence>
<comment type="caution">
    <text evidence="3">The sequence shown here is derived from an EMBL/GenBank/DDBJ whole genome shotgun (WGS) entry which is preliminary data.</text>
</comment>
<protein>
    <submittedName>
        <fullName evidence="3">DUF1851 domain-containing protein</fullName>
    </submittedName>
</protein>
<name>A0A842CTG9_9LIST</name>
<evidence type="ECO:0000313" key="3">
    <source>
        <dbReference type="EMBL" id="MBC2005538.1"/>
    </source>
</evidence>
<dbReference type="Pfam" id="PF08906">
    <property type="entry name" value="T6SS_Tdi1_C"/>
    <property type="match status" value="1"/>
</dbReference>
<gene>
    <name evidence="3" type="ORF">HCA78_17355</name>
</gene>
<organism evidence="3 4">
    <name type="scientific">Listeria booriae</name>
    <dbReference type="NCBI Taxonomy" id="1552123"/>
    <lineage>
        <taxon>Bacteria</taxon>
        <taxon>Bacillati</taxon>
        <taxon>Bacillota</taxon>
        <taxon>Bacilli</taxon>
        <taxon>Bacillales</taxon>
        <taxon>Listeriaceae</taxon>
        <taxon>Listeria</taxon>
    </lineage>
</organism>
<evidence type="ECO:0000313" key="4">
    <source>
        <dbReference type="Proteomes" id="UP000546806"/>
    </source>
</evidence>
<dbReference type="Pfam" id="PF08887">
    <property type="entry name" value="GAD-like"/>
    <property type="match status" value="1"/>
</dbReference>
<evidence type="ECO:0000259" key="1">
    <source>
        <dbReference type="Pfam" id="PF08887"/>
    </source>
</evidence>
<reference evidence="3 4" key="1">
    <citation type="submission" date="2020-03" db="EMBL/GenBank/DDBJ databases">
        <title>Soil Listeria distribution.</title>
        <authorList>
            <person name="Liao J."/>
            <person name="Wiedmann M."/>
        </authorList>
    </citation>
    <scope>NUCLEOTIDE SEQUENCE [LARGE SCALE GENOMIC DNA]</scope>
    <source>
        <strain evidence="3 4">FSL L7-0435</strain>
    </source>
</reference>
<feature type="domain" description="GAD-related" evidence="1">
    <location>
        <begin position="7"/>
        <end position="82"/>
    </location>
</feature>
<accession>A0A842CTG9</accession>
<dbReference type="InterPro" id="IPR014983">
    <property type="entry name" value="GAD-rel"/>
</dbReference>
<sequence length="288" mass="32307">MNDFISIDQVTENMCTKYSGSVPNELVTIWREYGMGTLLGGYLKLINPDDFQDILEEGYFRSEVSIPIFAMSMGDIITWEDNRYVRKLNYRMGTFEGIAAGFEFFLDDLASDYFKEKYFDLVQYQEAVERFGEPTYDECFGYIPLLALGGAEKVENLQKVKLREHILFISALAGPIQGVGIMESAFKIAKEISEQQYTSEDICKYLNSASISIVYQTLKEIAERSLQETNVLNEVKAIAIGEKEISGKGLGATTMSIIAIATLKELGDSTLFDSLDADDKNLVMGAFL</sequence>